<dbReference type="EMBL" id="MGGW01000021">
    <property type="protein sequence ID" value="OGM53697.1"/>
    <property type="molecule type" value="Genomic_DNA"/>
</dbReference>
<reference evidence="2 3" key="1">
    <citation type="journal article" date="2016" name="Nat. Commun.">
        <title>Thousands of microbial genomes shed light on interconnected biogeochemical processes in an aquifer system.</title>
        <authorList>
            <person name="Anantharaman K."/>
            <person name="Brown C.T."/>
            <person name="Hug L.A."/>
            <person name="Sharon I."/>
            <person name="Castelle C.J."/>
            <person name="Probst A.J."/>
            <person name="Thomas B.C."/>
            <person name="Singh A."/>
            <person name="Wilkins M.J."/>
            <person name="Karaoz U."/>
            <person name="Brodie E.L."/>
            <person name="Williams K.H."/>
            <person name="Hubbard S.S."/>
            <person name="Banfield J.F."/>
        </authorList>
    </citation>
    <scope>NUCLEOTIDE SEQUENCE [LARGE SCALE GENOMIC DNA]</scope>
</reference>
<dbReference type="SUPFAM" id="SSF101852">
    <property type="entry name" value="Bacterial fluorinating enzyme, C-terminal domain"/>
    <property type="match status" value="1"/>
</dbReference>
<dbReference type="Pfam" id="PF20257">
    <property type="entry name" value="SAM_HAT_C"/>
    <property type="match status" value="1"/>
</dbReference>
<dbReference type="Proteomes" id="UP000178603">
    <property type="component" value="Unassembled WGS sequence"/>
</dbReference>
<protein>
    <recommendedName>
        <fullName evidence="1">S-adenosyl-l-methionine hydroxide adenosyltransferase C-terminal domain-containing protein</fullName>
    </recommendedName>
</protein>
<evidence type="ECO:0000313" key="2">
    <source>
        <dbReference type="EMBL" id="OGM53697.1"/>
    </source>
</evidence>
<evidence type="ECO:0000313" key="3">
    <source>
        <dbReference type="Proteomes" id="UP000178603"/>
    </source>
</evidence>
<dbReference type="Gene3D" id="2.40.30.90">
    <property type="entry name" value="Bacterial fluorinating enzyme like"/>
    <property type="match status" value="1"/>
</dbReference>
<gene>
    <name evidence="2" type="ORF">A3E44_02335</name>
</gene>
<dbReference type="InterPro" id="IPR046470">
    <property type="entry name" value="SAM_HAT_C"/>
</dbReference>
<dbReference type="AlphaFoldDB" id="A0A1F8APK2"/>
<proteinExistence type="predicted"/>
<accession>A0A1F8APK2</accession>
<organism evidence="2 3">
    <name type="scientific">Candidatus Woesebacteria bacterium RIFCSPHIGHO2_12_FULL_41_24</name>
    <dbReference type="NCBI Taxonomy" id="1802510"/>
    <lineage>
        <taxon>Bacteria</taxon>
        <taxon>Candidatus Woeseibacteriota</taxon>
    </lineage>
</organism>
<dbReference type="InterPro" id="IPR023227">
    <property type="entry name" value="SAM_OH_AdoTrfase_C_sf"/>
</dbReference>
<evidence type="ECO:0000259" key="1">
    <source>
        <dbReference type="Pfam" id="PF20257"/>
    </source>
</evidence>
<comment type="caution">
    <text evidence="2">The sequence shown here is derived from an EMBL/GenBank/DDBJ whole genome shotgun (WGS) entry which is preliminary data.</text>
</comment>
<name>A0A1F8APK2_9BACT</name>
<sequence length="264" mass="29719">MFITIINDCKSENDIGRQETRWACLFPNTLISFVGVDSNLETASTLEAAGNLVDILDASEGSEGVILLNVAPRGQTKDDGENGSRFCYFWYKNTLVVSTIKGYNLSLVKKLNLVEEIYLLDISKVIDFAIERSLISQTTSERVVKSQFRSFDFTPWASRWLWDGRKIPSLPISINQIADVPVCIWYIDSFGNAKTTLLDCEVKKLTKKFKFYQRLKDVPDGETAFYIGSSGIGNQRFIELATQNRVGSAAFKLNLKVGDKIRLL</sequence>
<feature type="domain" description="S-adenosyl-l-methionine hydroxide adenosyltransferase C-terminal" evidence="1">
    <location>
        <begin position="183"/>
        <end position="262"/>
    </location>
</feature>